<evidence type="ECO:0000313" key="6">
    <source>
        <dbReference type="Proteomes" id="UP000176864"/>
    </source>
</evidence>
<sequence>MTNLLGAIGNTPLVQVNFKTNARVFAKLEYLNPGGSIKDRSALYMVEEAEKQGLLKPGGTIVEASSGNQGIALAMIGAVKRYKVIITVSEKISEEKLKTLKAYGAKVVICPATNFIDDPKSYHSQARIILGKTPRGFMPNQYFNLKNPEAHYNSLGPEIWQQTQGKITHLFAAAGTGGTVSGAGKFLKEQNPKIRVIAVDAASSFDATRGHPKPYKMEGIGIDFNTPCLDREILDEIIPVADDEAFVMMKIMARNRGLLVGTSSGAVAHAVNQYAEKFEDGDVAVMIFGDSGRAYLSKDY</sequence>
<proteinExistence type="inferred from homology"/>
<organism evidence="5 6">
    <name type="scientific">Candidatus Doudnabacteria bacterium RIFCSPHIGHO2_01_FULL_46_14</name>
    <dbReference type="NCBI Taxonomy" id="1817824"/>
    <lineage>
        <taxon>Bacteria</taxon>
        <taxon>Candidatus Doudnaibacteriota</taxon>
    </lineage>
</organism>
<evidence type="ECO:0000313" key="5">
    <source>
        <dbReference type="EMBL" id="OGE77817.1"/>
    </source>
</evidence>
<dbReference type="InterPro" id="IPR036052">
    <property type="entry name" value="TrpB-like_PALP_sf"/>
</dbReference>
<feature type="domain" description="Tryptophan synthase beta chain-like PALP" evidence="4">
    <location>
        <begin position="6"/>
        <end position="288"/>
    </location>
</feature>
<evidence type="ECO:0000259" key="4">
    <source>
        <dbReference type="Pfam" id="PF00291"/>
    </source>
</evidence>
<comment type="cofactor">
    <cofactor evidence="1">
        <name>pyridoxal 5'-phosphate</name>
        <dbReference type="ChEBI" id="CHEBI:597326"/>
    </cofactor>
</comment>
<evidence type="ECO:0000256" key="1">
    <source>
        <dbReference type="ARBA" id="ARBA00001933"/>
    </source>
</evidence>
<gene>
    <name evidence="5" type="ORF">A2751_02095</name>
</gene>
<dbReference type="EMBL" id="MFEK01000016">
    <property type="protein sequence ID" value="OGE77817.1"/>
    <property type="molecule type" value="Genomic_DNA"/>
</dbReference>
<dbReference type="InterPro" id="IPR001926">
    <property type="entry name" value="TrpB-like_PALP"/>
</dbReference>
<reference evidence="5 6" key="1">
    <citation type="journal article" date="2016" name="Nat. Commun.">
        <title>Thousands of microbial genomes shed light on interconnected biogeochemical processes in an aquifer system.</title>
        <authorList>
            <person name="Anantharaman K."/>
            <person name="Brown C.T."/>
            <person name="Hug L.A."/>
            <person name="Sharon I."/>
            <person name="Castelle C.J."/>
            <person name="Probst A.J."/>
            <person name="Thomas B.C."/>
            <person name="Singh A."/>
            <person name="Wilkins M.J."/>
            <person name="Karaoz U."/>
            <person name="Brodie E.L."/>
            <person name="Williams K.H."/>
            <person name="Hubbard S.S."/>
            <person name="Banfield J.F."/>
        </authorList>
    </citation>
    <scope>NUCLEOTIDE SEQUENCE [LARGE SCALE GENOMIC DNA]</scope>
</reference>
<dbReference type="CDD" id="cd01561">
    <property type="entry name" value="CBS_like"/>
    <property type="match status" value="1"/>
</dbReference>
<dbReference type="SUPFAM" id="SSF53686">
    <property type="entry name" value="Tryptophan synthase beta subunit-like PLP-dependent enzymes"/>
    <property type="match status" value="1"/>
</dbReference>
<dbReference type="InterPro" id="IPR050214">
    <property type="entry name" value="Cys_Synth/Cystath_Beta-Synth"/>
</dbReference>
<comment type="similarity">
    <text evidence="2">Belongs to the cysteine synthase/cystathionine beta-synthase family.</text>
</comment>
<dbReference type="GO" id="GO:0006535">
    <property type="term" value="P:cysteine biosynthetic process from serine"/>
    <property type="evidence" value="ECO:0007669"/>
    <property type="project" value="InterPro"/>
</dbReference>
<name>A0A1F5NJE8_9BACT</name>
<dbReference type="PANTHER" id="PTHR10314">
    <property type="entry name" value="CYSTATHIONINE BETA-SYNTHASE"/>
    <property type="match status" value="1"/>
</dbReference>
<dbReference type="PROSITE" id="PS00901">
    <property type="entry name" value="CYS_SYNTHASE"/>
    <property type="match status" value="1"/>
</dbReference>
<comment type="caution">
    <text evidence="5">The sequence shown here is derived from an EMBL/GenBank/DDBJ whole genome shotgun (WGS) entry which is preliminary data.</text>
</comment>
<evidence type="ECO:0000256" key="3">
    <source>
        <dbReference type="ARBA" id="ARBA00022898"/>
    </source>
</evidence>
<dbReference type="Pfam" id="PF00291">
    <property type="entry name" value="PALP"/>
    <property type="match status" value="1"/>
</dbReference>
<accession>A0A1F5NJE8</accession>
<dbReference type="FunFam" id="3.40.50.1100:FF:000118">
    <property type="entry name" value="Related to CYS4-cystathionine beta-synthase"/>
    <property type="match status" value="1"/>
</dbReference>
<keyword evidence="3" id="KW-0663">Pyridoxal phosphate</keyword>
<protein>
    <recommendedName>
        <fullName evidence="4">Tryptophan synthase beta chain-like PALP domain-containing protein</fullName>
    </recommendedName>
</protein>
<dbReference type="AlphaFoldDB" id="A0A1F5NJE8"/>
<dbReference type="FunFam" id="3.40.50.1100:FF:000003">
    <property type="entry name" value="Cystathionine beta-synthase"/>
    <property type="match status" value="1"/>
</dbReference>
<dbReference type="InterPro" id="IPR001216">
    <property type="entry name" value="P-phosphate_BS"/>
</dbReference>
<dbReference type="Gene3D" id="3.40.50.1100">
    <property type="match status" value="2"/>
</dbReference>
<dbReference type="GO" id="GO:0016765">
    <property type="term" value="F:transferase activity, transferring alkyl or aryl (other than methyl) groups"/>
    <property type="evidence" value="ECO:0007669"/>
    <property type="project" value="UniProtKB-ARBA"/>
</dbReference>
<dbReference type="STRING" id="1817824.A2751_02095"/>
<dbReference type="Proteomes" id="UP000176864">
    <property type="component" value="Unassembled WGS sequence"/>
</dbReference>
<evidence type="ECO:0000256" key="2">
    <source>
        <dbReference type="ARBA" id="ARBA00007103"/>
    </source>
</evidence>